<dbReference type="PANTHER" id="PTHR42923">
    <property type="entry name" value="PROTOPORPHYRINOGEN OXIDASE"/>
    <property type="match status" value="1"/>
</dbReference>
<dbReference type="NCBIfam" id="TIGR03467">
    <property type="entry name" value="HpnE"/>
    <property type="match status" value="1"/>
</dbReference>
<evidence type="ECO:0000259" key="1">
    <source>
        <dbReference type="Pfam" id="PF01593"/>
    </source>
</evidence>
<evidence type="ECO:0000313" key="2">
    <source>
        <dbReference type="EMBL" id="GIH14606.1"/>
    </source>
</evidence>
<keyword evidence="3" id="KW-1185">Reference proteome</keyword>
<evidence type="ECO:0000313" key="3">
    <source>
        <dbReference type="Proteomes" id="UP000642748"/>
    </source>
</evidence>
<dbReference type="Proteomes" id="UP000642748">
    <property type="component" value="Unassembled WGS sequence"/>
</dbReference>
<dbReference type="SUPFAM" id="SSF51905">
    <property type="entry name" value="FAD/NAD(P)-binding domain"/>
    <property type="match status" value="1"/>
</dbReference>
<gene>
    <name evidence="2" type="ORF">Raf01_27780</name>
</gene>
<dbReference type="InterPro" id="IPR017830">
    <property type="entry name" value="SQase_HpnE"/>
</dbReference>
<organism evidence="2 3">
    <name type="scientific">Rugosimonospora africana</name>
    <dbReference type="NCBI Taxonomy" id="556532"/>
    <lineage>
        <taxon>Bacteria</taxon>
        <taxon>Bacillati</taxon>
        <taxon>Actinomycetota</taxon>
        <taxon>Actinomycetes</taxon>
        <taxon>Micromonosporales</taxon>
        <taxon>Micromonosporaceae</taxon>
        <taxon>Rugosimonospora</taxon>
    </lineage>
</organism>
<dbReference type="InterPro" id="IPR050464">
    <property type="entry name" value="Zeta_carotene_desat/Oxidored"/>
</dbReference>
<sequence length="431" mass="46279">MFEARPWLGGLTHSFKRGELDVDNGQHVFLRCCTAYRAFLDRLGVSDKVHLQPRLDIPIRSPLRAEPARLRRNGLPAPLHLGGALMRYSMLSPAQRLRFIRAALALRRVDRTAPAVDEQSFGGWLREKGQDALTVSALWDLVGVATLNATADQASLALAAMVFQVGLLTDAGAADIGWSLVPLRQLHGEPARHRLAEAGADVRTGTKIDSIEPRGDRWLIGTGGEEHMADQVVLAVEPRVAERLLPSGSVPLPAGWSARLGSSPIINVHVVLDRRVMSGPFVAGVSTPIQWVFDRTEHSGMADRLRAEGSGATNPDGQYLAVSLSAADDMIDMPVAALREKLMPQLEALLPEVRSAKVLDFFVSRERHATFRPAPGSGALRPGAVTASPGLFLAGAWTDTGWPATMESAVRSGEAAATAALAHRMSEGVPA</sequence>
<accession>A0A8J3VQL4</accession>
<protein>
    <submittedName>
        <fullName evidence="2">Phytoene dehydrogenase</fullName>
    </submittedName>
</protein>
<feature type="domain" description="Amine oxidase" evidence="1">
    <location>
        <begin position="2"/>
        <end position="420"/>
    </location>
</feature>
<proteinExistence type="predicted"/>
<reference evidence="2" key="1">
    <citation type="submission" date="2021-01" db="EMBL/GenBank/DDBJ databases">
        <title>Whole genome shotgun sequence of Rugosimonospora africana NBRC 104875.</title>
        <authorList>
            <person name="Komaki H."/>
            <person name="Tamura T."/>
        </authorList>
    </citation>
    <scope>NUCLEOTIDE SEQUENCE</scope>
    <source>
        <strain evidence="2">NBRC 104875</strain>
    </source>
</reference>
<dbReference type="EMBL" id="BONZ01000027">
    <property type="protein sequence ID" value="GIH14606.1"/>
    <property type="molecule type" value="Genomic_DNA"/>
</dbReference>
<name>A0A8J3VQL4_9ACTN</name>
<dbReference type="InterPro" id="IPR002937">
    <property type="entry name" value="Amino_oxidase"/>
</dbReference>
<dbReference type="PANTHER" id="PTHR42923:SF47">
    <property type="entry name" value="BLR3003 PROTEIN"/>
    <property type="match status" value="1"/>
</dbReference>
<dbReference type="Gene3D" id="3.50.50.60">
    <property type="entry name" value="FAD/NAD(P)-binding domain"/>
    <property type="match status" value="1"/>
</dbReference>
<comment type="caution">
    <text evidence="2">The sequence shown here is derived from an EMBL/GenBank/DDBJ whole genome shotgun (WGS) entry which is preliminary data.</text>
</comment>
<dbReference type="AlphaFoldDB" id="A0A8J3VQL4"/>
<dbReference type="GO" id="GO:0016491">
    <property type="term" value="F:oxidoreductase activity"/>
    <property type="evidence" value="ECO:0007669"/>
    <property type="project" value="InterPro"/>
</dbReference>
<dbReference type="InterPro" id="IPR036188">
    <property type="entry name" value="FAD/NAD-bd_sf"/>
</dbReference>
<dbReference type="Pfam" id="PF01593">
    <property type="entry name" value="Amino_oxidase"/>
    <property type="match status" value="1"/>
</dbReference>